<reference evidence="5" key="1">
    <citation type="submission" date="2014-03" db="EMBL/GenBank/DDBJ databases">
        <title>The sialotranscriptome of Amblyomma triste, Amblyomma parvum and Amblyomma cajennense ticks, uncovered by 454-based RNA-seq.</title>
        <authorList>
            <person name="Garcia G.R."/>
            <person name="Gardinassi L.G."/>
            <person name="Ribeiro J.M."/>
            <person name="Anatriello E."/>
            <person name="Ferreira B.R."/>
            <person name="Moreira H.N."/>
            <person name="Mafra C."/>
            <person name="Olegario M.M."/>
            <person name="Szabo P.J."/>
            <person name="Miranda-Santos I.K."/>
            <person name="Maruyama S.R."/>
        </authorList>
    </citation>
    <scope>NUCLEOTIDE SEQUENCE</scope>
    <source>
        <strain evidence="5">Uberlandia</strain>
        <tissue evidence="5">Salivary glands</tissue>
    </source>
</reference>
<dbReference type="Pfam" id="PF15430">
    <property type="entry name" value="SVWC"/>
    <property type="match status" value="1"/>
</dbReference>
<feature type="chain" id="PRO_5001520183" description="Single domain-containing protein" evidence="3">
    <location>
        <begin position="23"/>
        <end position="103"/>
    </location>
</feature>
<accession>A0A023FSS0</accession>
<dbReference type="GO" id="GO:0005576">
    <property type="term" value="C:extracellular region"/>
    <property type="evidence" value="ECO:0007669"/>
    <property type="project" value="UniProtKB-SubCell"/>
</dbReference>
<evidence type="ECO:0000313" key="5">
    <source>
        <dbReference type="EMBL" id="JAC23715.1"/>
    </source>
</evidence>
<feature type="signal peptide" evidence="3">
    <location>
        <begin position="1"/>
        <end position="22"/>
    </location>
</feature>
<evidence type="ECO:0000259" key="4">
    <source>
        <dbReference type="SMART" id="SM01318"/>
    </source>
</evidence>
<sequence length="103" mass="11677">MPATMIKFLLAAIMLTVCVVLAEDEDNTDPLEIFNGTCLYRGRVLRQGQIIRLKDPCEKWICIAERKKLVIYGCPLDTQRGSCVPYNAGRAQWPNCCSYPYVC</sequence>
<proteinExistence type="evidence at transcript level"/>
<keyword evidence="2" id="KW-0964">Secreted</keyword>
<feature type="domain" description="Single" evidence="4">
    <location>
        <begin position="38"/>
        <end position="103"/>
    </location>
</feature>
<dbReference type="AlphaFoldDB" id="A0A023FSS0"/>
<name>A0A023FSS0_AMBCJ</name>
<keyword evidence="3" id="KW-0732">Signal</keyword>
<comment type="subcellular location">
    <subcellularLocation>
        <location evidence="1">Secreted</location>
    </subcellularLocation>
</comment>
<evidence type="ECO:0000256" key="1">
    <source>
        <dbReference type="ARBA" id="ARBA00004613"/>
    </source>
</evidence>
<dbReference type="EMBL" id="GBBK01000767">
    <property type="protein sequence ID" value="JAC23715.1"/>
    <property type="molecule type" value="mRNA"/>
</dbReference>
<evidence type="ECO:0000256" key="3">
    <source>
        <dbReference type="SAM" id="SignalP"/>
    </source>
</evidence>
<organism evidence="5">
    <name type="scientific">Amblyomma cajennense</name>
    <name type="common">Cayenne tick</name>
    <name type="synonym">Acarus cajennensis</name>
    <dbReference type="NCBI Taxonomy" id="34607"/>
    <lineage>
        <taxon>Eukaryota</taxon>
        <taxon>Metazoa</taxon>
        <taxon>Ecdysozoa</taxon>
        <taxon>Arthropoda</taxon>
        <taxon>Chelicerata</taxon>
        <taxon>Arachnida</taxon>
        <taxon>Acari</taxon>
        <taxon>Parasitiformes</taxon>
        <taxon>Ixodida</taxon>
        <taxon>Ixodoidea</taxon>
        <taxon>Ixodidae</taxon>
        <taxon>Amblyomminae</taxon>
        <taxon>Amblyomma</taxon>
    </lineage>
</organism>
<protein>
    <recommendedName>
        <fullName evidence="4">Single domain-containing protein</fullName>
    </recommendedName>
</protein>
<dbReference type="SMART" id="SM01318">
    <property type="entry name" value="SVWC"/>
    <property type="match status" value="1"/>
</dbReference>
<evidence type="ECO:0000256" key="2">
    <source>
        <dbReference type="ARBA" id="ARBA00022525"/>
    </source>
</evidence>
<dbReference type="InterPro" id="IPR029277">
    <property type="entry name" value="SVWC_dom"/>
</dbReference>